<comment type="caution">
    <text evidence="2">The sequence shown here is derived from an EMBL/GenBank/DDBJ whole genome shotgun (WGS) entry which is preliminary data.</text>
</comment>
<gene>
    <name evidence="2" type="ORF">BCF58_1868</name>
</gene>
<dbReference type="EMBL" id="RBXB01000002">
    <property type="protein sequence ID" value="RKS97735.1"/>
    <property type="molecule type" value="Genomic_DNA"/>
</dbReference>
<dbReference type="Pfam" id="PF02082">
    <property type="entry name" value="Rrf2"/>
    <property type="match status" value="1"/>
</dbReference>
<dbReference type="PROSITE" id="PS51197">
    <property type="entry name" value="HTH_RRF2_2"/>
    <property type="match status" value="1"/>
</dbReference>
<dbReference type="InterPro" id="IPR036390">
    <property type="entry name" value="WH_DNA-bd_sf"/>
</dbReference>
<dbReference type="GO" id="GO:0005829">
    <property type="term" value="C:cytosol"/>
    <property type="evidence" value="ECO:0007669"/>
    <property type="project" value="TreeGrafter"/>
</dbReference>
<dbReference type="Gene3D" id="1.10.10.10">
    <property type="entry name" value="Winged helix-like DNA-binding domain superfamily/Winged helix DNA-binding domain"/>
    <property type="match status" value="1"/>
</dbReference>
<dbReference type="GO" id="GO:0003700">
    <property type="term" value="F:DNA-binding transcription factor activity"/>
    <property type="evidence" value="ECO:0007669"/>
    <property type="project" value="TreeGrafter"/>
</dbReference>
<organism evidence="2 3">
    <name type="scientific">Chryseobacterium defluvii</name>
    <dbReference type="NCBI Taxonomy" id="160396"/>
    <lineage>
        <taxon>Bacteria</taxon>
        <taxon>Pseudomonadati</taxon>
        <taxon>Bacteroidota</taxon>
        <taxon>Flavobacteriia</taxon>
        <taxon>Flavobacteriales</taxon>
        <taxon>Weeksellaceae</taxon>
        <taxon>Chryseobacterium group</taxon>
        <taxon>Chryseobacterium</taxon>
    </lineage>
</organism>
<protein>
    <submittedName>
        <fullName evidence="2">BadM/Rrf2 family transcriptional regulator</fullName>
    </submittedName>
</protein>
<dbReference type="AlphaFoldDB" id="A0A495SCL5"/>
<evidence type="ECO:0000313" key="3">
    <source>
        <dbReference type="Proteomes" id="UP000272428"/>
    </source>
</evidence>
<keyword evidence="3" id="KW-1185">Reference proteome</keyword>
<dbReference type="PANTHER" id="PTHR33221">
    <property type="entry name" value="WINGED HELIX-TURN-HELIX TRANSCRIPTIONAL REGULATOR, RRF2 FAMILY"/>
    <property type="match status" value="1"/>
</dbReference>
<proteinExistence type="predicted"/>
<accession>A0A495SCL5</accession>
<reference evidence="2 3" key="1">
    <citation type="submission" date="2018-10" db="EMBL/GenBank/DDBJ databases">
        <title>Genomic Encyclopedia of Archaeal and Bacterial Type Strains, Phase II (KMG-II): from individual species to whole genera.</title>
        <authorList>
            <person name="Goeker M."/>
        </authorList>
    </citation>
    <scope>NUCLEOTIDE SEQUENCE [LARGE SCALE GENOMIC DNA]</scope>
    <source>
        <strain evidence="2 3">DSM 14219</strain>
    </source>
</reference>
<dbReference type="NCBIfam" id="TIGR00738">
    <property type="entry name" value="rrf2_super"/>
    <property type="match status" value="1"/>
</dbReference>
<dbReference type="GO" id="GO:0003677">
    <property type="term" value="F:DNA binding"/>
    <property type="evidence" value="ECO:0007669"/>
    <property type="project" value="UniProtKB-KW"/>
</dbReference>
<evidence type="ECO:0000256" key="1">
    <source>
        <dbReference type="ARBA" id="ARBA00023125"/>
    </source>
</evidence>
<keyword evidence="1" id="KW-0238">DNA-binding</keyword>
<dbReference type="InterPro" id="IPR036388">
    <property type="entry name" value="WH-like_DNA-bd_sf"/>
</dbReference>
<dbReference type="InterPro" id="IPR000944">
    <property type="entry name" value="Tscrpt_reg_Rrf2"/>
</dbReference>
<sequence>MEVGSGRKEEEACLKPEITPNFLLATSSLHISNNFITFAVMLSKKSQYAFKALSYLVEKRNEGPVLISEIAEYKKIPLKFLENILLELKKADILDSKKGKGGGYFFKENPENVKLAKIIRLVNGPIALLPCVSLNFYEKCEDCNEDHCGLHDVLIEVRDASLNILETKTLMDLVD</sequence>
<dbReference type="PANTHER" id="PTHR33221:SF5">
    <property type="entry name" value="HTH-TYPE TRANSCRIPTIONAL REGULATOR ISCR"/>
    <property type="match status" value="1"/>
</dbReference>
<dbReference type="SUPFAM" id="SSF46785">
    <property type="entry name" value="Winged helix' DNA-binding domain"/>
    <property type="match status" value="1"/>
</dbReference>
<name>A0A495SCL5_9FLAO</name>
<dbReference type="Proteomes" id="UP000272428">
    <property type="component" value="Unassembled WGS sequence"/>
</dbReference>
<evidence type="ECO:0000313" key="2">
    <source>
        <dbReference type="EMBL" id="RKS97735.1"/>
    </source>
</evidence>